<evidence type="ECO:0000313" key="6">
    <source>
        <dbReference type="Proteomes" id="UP000283269"/>
    </source>
</evidence>
<feature type="compositionally biased region" description="Polar residues" evidence="3">
    <location>
        <begin position="316"/>
        <end position="325"/>
    </location>
</feature>
<gene>
    <name evidence="5" type="ORF">CVT25_015222</name>
</gene>
<dbReference type="STRING" id="93625.A0A409XR94"/>
<protein>
    <recommendedName>
        <fullName evidence="4">CCHC-type domain-containing protein</fullName>
    </recommendedName>
</protein>
<proteinExistence type="predicted"/>
<evidence type="ECO:0000313" key="5">
    <source>
        <dbReference type="EMBL" id="PPQ93224.1"/>
    </source>
</evidence>
<keyword evidence="2" id="KW-0862">Zinc</keyword>
<sequence>NNDAVAPLSTSGNPFDANKRDLLNLTCGFRTLYRLTVGSAAGSIRDLFSKIKAIDAKHGKFDLVLCTGDFFGPLKAPEDMSEEVDEISLLLNGSLEAPLECYVMQGEQPLPSSVVEKFAKTGGELCKNVFLISKSGIITTANGLRIACLGGAYDPAIFNSAEAAPGFLSPFFSYHTIDRLLSNTLVKSSNSSQRSYTSLASIQASASSSQLVDILLTNVWPNLITQYSSSPLPDPQLSSIGAPPLNDVIRKTKPRYHFAAGPCRFWEREPYAWEDEEGRFSRFVSLGAFGGDPVQGKKQRWFYAFSISPITSTTAPAARPTNLTKNPFPEPSSRALKRPLDVDVDAGSGENFIFGNNVQQPMKRSRVAQQGEPGKPPPGYKCRRCDSVEGYLLILRQPGHFVRDCPTRDARGDTGGKKPKPGYVCRACGSEGHYLEDCLVANQRPPQGERRGGKRGQLKEISTDECWFCLSNPNLAKHLIVAIGTECYVTLPKGQIIPTQSSADHVDVPGGGHVLIVPITHYPTYSTIPPDLASPIVEETEKFKSALTAMYAKFGTVPVIFEVGRLSAKGGHAHVQVVPIPLRLKGKVEETFINEGRPLGIDFEDDPEAALGSCANGRGSYFKVDLPDGRKMVHLLKDGIPFNIQFGRQVLVSLLGTPDRIDWKACMLPEEEDRADAQAFKAAFSPFNLDL</sequence>
<dbReference type="CDD" id="cd07380">
    <property type="entry name" value="MPP_CWF19_N"/>
    <property type="match status" value="1"/>
</dbReference>
<dbReference type="InterPro" id="IPR001878">
    <property type="entry name" value="Znf_CCHC"/>
</dbReference>
<dbReference type="GO" id="GO:0061632">
    <property type="term" value="F:RNA lariat debranching enzyme activator activity"/>
    <property type="evidence" value="ECO:0007669"/>
    <property type="project" value="TreeGrafter"/>
</dbReference>
<dbReference type="Gene3D" id="3.30.428.10">
    <property type="entry name" value="HIT-like"/>
    <property type="match status" value="1"/>
</dbReference>
<dbReference type="InterPro" id="IPR036875">
    <property type="entry name" value="Znf_CCHC_sf"/>
</dbReference>
<dbReference type="SUPFAM" id="SSF54197">
    <property type="entry name" value="HIT-like"/>
    <property type="match status" value="1"/>
</dbReference>
<feature type="domain" description="CCHC-type" evidence="4">
    <location>
        <begin position="425"/>
        <end position="438"/>
    </location>
</feature>
<evidence type="ECO:0000256" key="3">
    <source>
        <dbReference type="SAM" id="MobiDB-lite"/>
    </source>
</evidence>
<dbReference type="GO" id="GO:0003676">
    <property type="term" value="F:nucleic acid binding"/>
    <property type="evidence" value="ECO:0007669"/>
    <property type="project" value="InterPro"/>
</dbReference>
<dbReference type="InterPro" id="IPR040194">
    <property type="entry name" value="Cwf19-like"/>
</dbReference>
<evidence type="ECO:0000256" key="1">
    <source>
        <dbReference type="ARBA" id="ARBA00022664"/>
    </source>
</evidence>
<dbReference type="PANTHER" id="PTHR12072:SF4">
    <property type="entry name" value="CWF19-LIKE PROTEIN 1"/>
    <property type="match status" value="1"/>
</dbReference>
<evidence type="ECO:0000259" key="4">
    <source>
        <dbReference type="PROSITE" id="PS50158"/>
    </source>
</evidence>
<name>A0A409XR94_PSICY</name>
<dbReference type="PANTHER" id="PTHR12072">
    <property type="entry name" value="CWF19, CELL CYCLE CONTROL PROTEIN"/>
    <property type="match status" value="1"/>
</dbReference>
<dbReference type="InParanoid" id="A0A409XR94"/>
<feature type="region of interest" description="Disordered" evidence="3">
    <location>
        <begin position="316"/>
        <end position="335"/>
    </location>
</feature>
<dbReference type="GO" id="GO:0000398">
    <property type="term" value="P:mRNA splicing, via spliceosome"/>
    <property type="evidence" value="ECO:0007669"/>
    <property type="project" value="TreeGrafter"/>
</dbReference>
<dbReference type="OrthoDB" id="444325at2759"/>
<dbReference type="EMBL" id="NHYD01000797">
    <property type="protein sequence ID" value="PPQ93224.1"/>
    <property type="molecule type" value="Genomic_DNA"/>
</dbReference>
<keyword evidence="1" id="KW-0507">mRNA processing</keyword>
<dbReference type="FunCoup" id="A0A409XR94">
    <property type="interactions" value="949"/>
</dbReference>
<keyword evidence="2" id="KW-0479">Metal-binding</keyword>
<dbReference type="GO" id="GO:0071014">
    <property type="term" value="C:post-mRNA release spliceosomal complex"/>
    <property type="evidence" value="ECO:0007669"/>
    <property type="project" value="TreeGrafter"/>
</dbReference>
<comment type="caution">
    <text evidence="5">The sequence shown here is derived from an EMBL/GenBank/DDBJ whole genome shotgun (WGS) entry which is preliminary data.</text>
</comment>
<dbReference type="GO" id="GO:0008270">
    <property type="term" value="F:zinc ion binding"/>
    <property type="evidence" value="ECO:0007669"/>
    <property type="project" value="UniProtKB-KW"/>
</dbReference>
<dbReference type="Pfam" id="PF04676">
    <property type="entry name" value="CwfJ_C_2"/>
    <property type="match status" value="1"/>
</dbReference>
<evidence type="ECO:0000256" key="2">
    <source>
        <dbReference type="PROSITE-ProRule" id="PRU00047"/>
    </source>
</evidence>
<dbReference type="SMART" id="SM00343">
    <property type="entry name" value="ZnF_C2HC"/>
    <property type="match status" value="2"/>
</dbReference>
<dbReference type="Gene3D" id="4.10.60.10">
    <property type="entry name" value="Zinc finger, CCHC-type"/>
    <property type="match status" value="1"/>
</dbReference>
<dbReference type="InterPro" id="IPR006768">
    <property type="entry name" value="Cwf19-like_C_dom-1"/>
</dbReference>
<accession>A0A409XR94</accession>
<dbReference type="Proteomes" id="UP000283269">
    <property type="component" value="Unassembled WGS sequence"/>
</dbReference>
<dbReference type="SUPFAM" id="SSF57756">
    <property type="entry name" value="Retrovirus zinc finger-like domains"/>
    <property type="match status" value="1"/>
</dbReference>
<keyword evidence="6" id="KW-1185">Reference proteome</keyword>
<reference evidence="5 6" key="1">
    <citation type="journal article" date="2018" name="Evol. Lett.">
        <title>Horizontal gene cluster transfer increased hallucinogenic mushroom diversity.</title>
        <authorList>
            <person name="Reynolds H.T."/>
            <person name="Vijayakumar V."/>
            <person name="Gluck-Thaler E."/>
            <person name="Korotkin H.B."/>
            <person name="Matheny P.B."/>
            <person name="Slot J.C."/>
        </authorList>
    </citation>
    <scope>NUCLEOTIDE SEQUENCE [LARGE SCALE GENOMIC DNA]</scope>
    <source>
        <strain evidence="5 6">2631</strain>
    </source>
</reference>
<dbReference type="PROSITE" id="PS50158">
    <property type="entry name" value="ZF_CCHC"/>
    <property type="match status" value="1"/>
</dbReference>
<dbReference type="InterPro" id="IPR036265">
    <property type="entry name" value="HIT-like_sf"/>
</dbReference>
<dbReference type="Pfam" id="PF04677">
    <property type="entry name" value="CwfJ_C_1"/>
    <property type="match status" value="1"/>
</dbReference>
<dbReference type="AlphaFoldDB" id="A0A409XR94"/>
<organism evidence="5 6">
    <name type="scientific">Psilocybe cyanescens</name>
    <dbReference type="NCBI Taxonomy" id="93625"/>
    <lineage>
        <taxon>Eukaryota</taxon>
        <taxon>Fungi</taxon>
        <taxon>Dikarya</taxon>
        <taxon>Basidiomycota</taxon>
        <taxon>Agaricomycotina</taxon>
        <taxon>Agaricomycetes</taxon>
        <taxon>Agaricomycetidae</taxon>
        <taxon>Agaricales</taxon>
        <taxon>Agaricineae</taxon>
        <taxon>Strophariaceae</taxon>
        <taxon>Psilocybe</taxon>
    </lineage>
</organism>
<keyword evidence="2" id="KW-0863">Zinc-finger</keyword>
<dbReference type="InterPro" id="IPR006767">
    <property type="entry name" value="Cwf19-like_C_dom-2"/>
</dbReference>
<feature type="non-terminal residue" evidence="5">
    <location>
        <position position="1"/>
    </location>
</feature>